<comment type="caution">
    <text evidence="1">The sequence shown here is derived from an EMBL/GenBank/DDBJ whole genome shotgun (WGS) entry which is preliminary data.</text>
</comment>
<evidence type="ECO:0000313" key="1">
    <source>
        <dbReference type="EMBL" id="KAJ6745934.1"/>
    </source>
</evidence>
<gene>
    <name evidence="1" type="ORF">OIU74_028574</name>
</gene>
<sequence>MITIVKPIPYLYTTCATEIMPSQPLQDINFNHCSFTILVYGADNFDCHSFFLFIIKTFQDLPKSSFTHLAKNRSQILSNGKNIMSIFIIRSPRR</sequence>
<proteinExistence type="predicted"/>
<accession>A0A9Q0ZT58</accession>
<organism evidence="1 2">
    <name type="scientific">Salix koriyanagi</name>
    <dbReference type="NCBI Taxonomy" id="2511006"/>
    <lineage>
        <taxon>Eukaryota</taxon>
        <taxon>Viridiplantae</taxon>
        <taxon>Streptophyta</taxon>
        <taxon>Embryophyta</taxon>
        <taxon>Tracheophyta</taxon>
        <taxon>Spermatophyta</taxon>
        <taxon>Magnoliopsida</taxon>
        <taxon>eudicotyledons</taxon>
        <taxon>Gunneridae</taxon>
        <taxon>Pentapetalae</taxon>
        <taxon>rosids</taxon>
        <taxon>fabids</taxon>
        <taxon>Malpighiales</taxon>
        <taxon>Salicaceae</taxon>
        <taxon>Saliceae</taxon>
        <taxon>Salix</taxon>
    </lineage>
</organism>
<reference evidence="1" key="1">
    <citation type="submission" date="2022-11" db="EMBL/GenBank/DDBJ databases">
        <authorList>
            <person name="Hyden B.L."/>
            <person name="Feng K."/>
            <person name="Yates T."/>
            <person name="Jawdy S."/>
            <person name="Smart L.B."/>
            <person name="Muchero W."/>
        </authorList>
    </citation>
    <scope>NUCLEOTIDE SEQUENCE</scope>
    <source>
        <tissue evidence="1">Shoot tip</tissue>
    </source>
</reference>
<evidence type="ECO:0000313" key="2">
    <source>
        <dbReference type="Proteomes" id="UP001151752"/>
    </source>
</evidence>
<reference evidence="1" key="2">
    <citation type="journal article" date="2023" name="Int. J. Mol. Sci.">
        <title>De Novo Assembly and Annotation of 11 Diverse Shrub Willow (Salix) Genomes Reveals Novel Gene Organization in Sex-Linked Regions.</title>
        <authorList>
            <person name="Hyden B."/>
            <person name="Feng K."/>
            <person name="Yates T.B."/>
            <person name="Jawdy S."/>
            <person name="Cereghino C."/>
            <person name="Smart L.B."/>
            <person name="Muchero W."/>
        </authorList>
    </citation>
    <scope>NUCLEOTIDE SEQUENCE</scope>
    <source>
        <tissue evidence="1">Shoot tip</tissue>
    </source>
</reference>
<keyword evidence="2" id="KW-1185">Reference proteome</keyword>
<protein>
    <submittedName>
        <fullName evidence="1">Uncharacterized protein</fullName>
    </submittedName>
</protein>
<dbReference type="EMBL" id="JAPFFM010000009">
    <property type="protein sequence ID" value="KAJ6745934.1"/>
    <property type="molecule type" value="Genomic_DNA"/>
</dbReference>
<name>A0A9Q0ZT58_9ROSI</name>
<dbReference type="AlphaFoldDB" id="A0A9Q0ZT58"/>
<dbReference type="Proteomes" id="UP001151752">
    <property type="component" value="Chromosome 6"/>
</dbReference>